<organism evidence="2 3">
    <name type="scientific">Paramuricea clavata</name>
    <name type="common">Red gorgonian</name>
    <name type="synonym">Violescent sea-whip</name>
    <dbReference type="NCBI Taxonomy" id="317549"/>
    <lineage>
        <taxon>Eukaryota</taxon>
        <taxon>Metazoa</taxon>
        <taxon>Cnidaria</taxon>
        <taxon>Anthozoa</taxon>
        <taxon>Octocorallia</taxon>
        <taxon>Malacalcyonacea</taxon>
        <taxon>Plexauridae</taxon>
        <taxon>Paramuricea</taxon>
    </lineage>
</organism>
<feature type="compositionally biased region" description="Basic residues" evidence="1">
    <location>
        <begin position="644"/>
        <end position="662"/>
    </location>
</feature>
<proteinExistence type="predicted"/>
<sequence>MMSDDDDYFFFEDDYYTDSDNDWYDDDDDVDFDDYAMCGMGDSDHMDYESYRVPEQNDQQAIYKELNIPNPNNSPKTPLSLLDICASKIALTFPFAYIENRYPPIPENVQLKVISYSFPQHMEKIKRYCSLNNGSSTEFDKAIKFVKSVKDLTQIGFHLSANVECRGYREVWYGGPPGKKTPHLYINVKFDRGKITETSCPCESSSSWCFHVIAVCLARIFLQDKCVVKPPLSDSLNNLTTYAQLRTFTQYLIAEFSDRRIVESAQNVLDRMMKPPKSDDDAINETWGAPDPTAGPGLDETSHWLICEEGLKSRCTVLIQSSDVTEGCWGTNVGDWDNLTCSVWERWRMTQIEKPVVEDYFNNLESIPGSILYSYNHYKKTYSREKSQEITKFLKTCEELLRDDFGYSLKAVQTFTVQLMDIIEERNKRNAYRVNREKFETNFHFGCTPRPQPCWLFRDQLARLWRLLVLNPTISTKDREEMFTTLEVLEAKLHPGDGKKQYLEWDSPKHIQHLKTFNWESLQLSDDPFKSDDPSEICVLKSAVIDCNVQRSTRAHFPDPSEQFPLPTELRCGDFSSSVTVYCYLVEALSMYGKTEQALHLAMNLALAIVRYYTTWLEGSLHVNVQNTLCVDLDEKQENEAGKKGKGGKKKRQNRKRGRAGAKKAEEENEKSDEMLFDQMKGIIPITSIAYLMDLLEQNQDLLAEMLKLVKLRGLGLSEEELMECDDVTSDAKSLIFRLGVVGLGMPKMQAPSLQIQVEWFNWEVFVSQKLMQSRPSTGDVDFMKMFTARMIGLCEFGFHPPHALVMNLFNHSWKPGANQCEDTISVAIKTMVASSWKQNGANIHRRTFLECLRRHWVKLCEIVLCRVSVSAPQLSHALECMFTATNMIGTTCEDFNVKPGKKTAGRNNKKSTQNVEIGKKPTNVAQNTKLVQGMLIEKVVANLYLAYVLVSHANSLTPTPDAPAVTESDKRIAQQLLFGRFGRRSIHQRIVATAVEGITKKSSTSLSEQQQNLYETAITLASRAFAVKNFTCRQLQMENFNYDYNFMEFMQRGLKWMCTISGKIGVKAFDLILERQHFHFGPGKCFSDDEVIKICTTMLESEQKREARVWMKVREALLTLMRPQSDVKISDILTLCRTTEKEPPSKRVLLVPAICKELLLYIPGSTLDSSSKVEHLARAMVTMHALCKKLESEDAAEGLEGVKELFSENSTDKPSTSEDSGKHEDLDPNLQLCFDLAIETIKHIHDSYRVRGFEVRRTYENVCEVVTYVAKRASKTSEEQSAEAVENAKTDPFEEVYVNRFIEVLCNHIKDYLLLTDFFFELSSRLLALPQHGSFGRDRVLLSDDLKVDKFCHSCTSLSVLLKRCIAGLVETTKGEDMDTYIKESVQENAGYCKARAKNAKFYCGASLVSFLEVVKRLMSIADEDFEPFSYKLASRHPITKTAIEELGNKGSSSPQEESMFSENQLISSLLLRRMFSPALSFFDYDEDGWRY</sequence>
<dbReference type="OrthoDB" id="5980935at2759"/>
<feature type="region of interest" description="Disordered" evidence="1">
    <location>
        <begin position="640"/>
        <end position="673"/>
    </location>
</feature>
<accession>A0A6S7FYE8</accession>
<feature type="compositionally biased region" description="Basic and acidic residues" evidence="1">
    <location>
        <begin position="1216"/>
        <end position="1225"/>
    </location>
</feature>
<feature type="region of interest" description="Disordered" evidence="1">
    <location>
        <begin position="1206"/>
        <end position="1225"/>
    </location>
</feature>
<comment type="caution">
    <text evidence="2">The sequence shown here is derived from an EMBL/GenBank/DDBJ whole genome shotgun (WGS) entry which is preliminary data.</text>
</comment>
<dbReference type="GO" id="GO:0031462">
    <property type="term" value="C:Cul2-RING ubiquitin ligase complex"/>
    <property type="evidence" value="ECO:0007669"/>
    <property type="project" value="TreeGrafter"/>
</dbReference>
<dbReference type="PROSITE" id="PS50966">
    <property type="entry name" value="ZF_SWIM"/>
    <property type="match status" value="1"/>
</dbReference>
<gene>
    <name evidence="2" type="ORF">PACLA_8A011800</name>
</gene>
<dbReference type="EMBL" id="CACRXK020000750">
    <property type="protein sequence ID" value="CAB3984525.1"/>
    <property type="molecule type" value="Genomic_DNA"/>
</dbReference>
<keyword evidence="3" id="KW-1185">Reference proteome</keyword>
<evidence type="ECO:0000256" key="1">
    <source>
        <dbReference type="SAM" id="MobiDB-lite"/>
    </source>
</evidence>
<dbReference type="PANTHER" id="PTHR22619:SF1">
    <property type="entry name" value="ZINC FINGER SWIM DOMAIN-CONTAINING PROTEIN 8"/>
    <property type="match status" value="1"/>
</dbReference>
<evidence type="ECO:0000313" key="3">
    <source>
        <dbReference type="Proteomes" id="UP001152795"/>
    </source>
</evidence>
<dbReference type="PANTHER" id="PTHR22619">
    <property type="entry name" value="ZINC FINGER SWIM DOMAIN CONTAINING PROTEIN 4, 5, 6"/>
    <property type="match status" value="1"/>
</dbReference>
<dbReference type="InterPro" id="IPR007527">
    <property type="entry name" value="Znf_SWIM"/>
</dbReference>
<name>A0A6S7FYE8_PARCT</name>
<reference evidence="2" key="1">
    <citation type="submission" date="2020-04" db="EMBL/GenBank/DDBJ databases">
        <authorList>
            <person name="Alioto T."/>
            <person name="Alioto T."/>
            <person name="Gomez Garrido J."/>
        </authorList>
    </citation>
    <scope>NUCLEOTIDE SEQUENCE</scope>
    <source>
        <strain evidence="2">A484AB</strain>
    </source>
</reference>
<dbReference type="Proteomes" id="UP001152795">
    <property type="component" value="Unassembled WGS sequence"/>
</dbReference>
<protein>
    <submittedName>
        <fullName evidence="2">Zinc finger SWIM domain-containing 8-like</fullName>
    </submittedName>
</protein>
<evidence type="ECO:0000313" key="2">
    <source>
        <dbReference type="EMBL" id="CAB3984525.1"/>
    </source>
</evidence>
<dbReference type="GO" id="GO:0008270">
    <property type="term" value="F:zinc ion binding"/>
    <property type="evidence" value="ECO:0007669"/>
    <property type="project" value="InterPro"/>
</dbReference>